<dbReference type="SUPFAM" id="SSF54593">
    <property type="entry name" value="Glyoxalase/Bleomycin resistance protein/Dihydroxybiphenyl dioxygenase"/>
    <property type="match status" value="1"/>
</dbReference>
<protein>
    <submittedName>
        <fullName evidence="2">Catechol 2,3-dioxygenase</fullName>
    </submittedName>
</protein>
<dbReference type="AlphaFoldDB" id="A0A1H3Y6X9"/>
<dbReference type="InterPro" id="IPR037523">
    <property type="entry name" value="VOC_core"/>
</dbReference>
<dbReference type="RefSeq" id="WP_093042663.1">
    <property type="nucleotide sequence ID" value="NZ_FNQR01000002.1"/>
</dbReference>
<dbReference type="Pfam" id="PF00903">
    <property type="entry name" value="Glyoxalase"/>
    <property type="match status" value="1"/>
</dbReference>
<evidence type="ECO:0000313" key="2">
    <source>
        <dbReference type="EMBL" id="SEA07386.1"/>
    </source>
</evidence>
<dbReference type="InterPro" id="IPR029068">
    <property type="entry name" value="Glyas_Bleomycin-R_OHBP_Dase"/>
</dbReference>
<evidence type="ECO:0000313" key="3">
    <source>
        <dbReference type="Proteomes" id="UP000198584"/>
    </source>
</evidence>
<proteinExistence type="predicted"/>
<evidence type="ECO:0000259" key="1">
    <source>
        <dbReference type="PROSITE" id="PS51819"/>
    </source>
</evidence>
<dbReference type="CDD" id="cd07245">
    <property type="entry name" value="VOC_like"/>
    <property type="match status" value="1"/>
</dbReference>
<name>A0A1H3Y6X9_9BACI</name>
<dbReference type="Proteomes" id="UP000198584">
    <property type="component" value="Unassembled WGS sequence"/>
</dbReference>
<organism evidence="2 3">
    <name type="scientific">Thalassobacillus cyri</name>
    <dbReference type="NCBI Taxonomy" id="571932"/>
    <lineage>
        <taxon>Bacteria</taxon>
        <taxon>Bacillati</taxon>
        <taxon>Bacillota</taxon>
        <taxon>Bacilli</taxon>
        <taxon>Bacillales</taxon>
        <taxon>Bacillaceae</taxon>
        <taxon>Thalassobacillus</taxon>
    </lineage>
</organism>
<dbReference type="STRING" id="571932.SAMN05421743_102376"/>
<dbReference type="EMBL" id="FNQR01000002">
    <property type="protein sequence ID" value="SEA07386.1"/>
    <property type="molecule type" value="Genomic_DNA"/>
</dbReference>
<dbReference type="PROSITE" id="PS51819">
    <property type="entry name" value="VOC"/>
    <property type="match status" value="1"/>
</dbReference>
<dbReference type="PANTHER" id="PTHR46142:SF3">
    <property type="entry name" value="F18B13.24 PROTEIN"/>
    <property type="match status" value="1"/>
</dbReference>
<keyword evidence="3" id="KW-1185">Reference proteome</keyword>
<dbReference type="InterPro" id="IPR004360">
    <property type="entry name" value="Glyas_Fos-R_dOase_dom"/>
</dbReference>
<keyword evidence="2" id="KW-0560">Oxidoreductase</keyword>
<keyword evidence="2" id="KW-0223">Dioxygenase</keyword>
<dbReference type="PANTHER" id="PTHR46142">
    <property type="match status" value="1"/>
</dbReference>
<dbReference type="Gene3D" id="3.10.180.10">
    <property type="entry name" value="2,3-Dihydroxybiphenyl 1,2-Dioxygenase, domain 1"/>
    <property type="match status" value="1"/>
</dbReference>
<dbReference type="GO" id="GO:0051213">
    <property type="term" value="F:dioxygenase activity"/>
    <property type="evidence" value="ECO:0007669"/>
    <property type="project" value="UniProtKB-KW"/>
</dbReference>
<gene>
    <name evidence="2" type="ORF">SAMN05421743_102376</name>
</gene>
<reference evidence="2 3" key="1">
    <citation type="submission" date="2016-10" db="EMBL/GenBank/DDBJ databases">
        <authorList>
            <person name="de Groot N.N."/>
        </authorList>
    </citation>
    <scope>NUCLEOTIDE SEQUENCE [LARGE SCALE GENOMIC DNA]</scope>
    <source>
        <strain evidence="2 3">CCM7597</strain>
    </source>
</reference>
<accession>A0A1H3Y6X9</accession>
<feature type="domain" description="VOC" evidence="1">
    <location>
        <begin position="5"/>
        <end position="124"/>
    </location>
</feature>
<sequence length="126" mass="14661">MKLVMIHHISLKTSDLEKAKRFYGEVLGLVEENRPDFSFPGAWYQIGEYQQLHLIEDSQFVYNPDRHIDTRGNHVAFRVDSYQETVAHLKTNKIEIKEKPDSTSGFAQIFCCDPDGHIIEFHVPQQ</sequence>
<dbReference type="OrthoDB" id="9800322at2"/>